<feature type="compositionally biased region" description="Basic and acidic residues" evidence="2">
    <location>
        <begin position="74"/>
        <end position="83"/>
    </location>
</feature>
<keyword evidence="3" id="KW-0472">Membrane</keyword>
<name>A0A813XRR5_9BILA</name>
<organism evidence="5 6">
    <name type="scientific">Rotaria sordida</name>
    <dbReference type="NCBI Taxonomy" id="392033"/>
    <lineage>
        <taxon>Eukaryota</taxon>
        <taxon>Metazoa</taxon>
        <taxon>Spiralia</taxon>
        <taxon>Gnathifera</taxon>
        <taxon>Rotifera</taxon>
        <taxon>Eurotatoria</taxon>
        <taxon>Bdelloidea</taxon>
        <taxon>Philodinida</taxon>
        <taxon>Philodinidae</taxon>
        <taxon>Rotaria</taxon>
    </lineage>
</organism>
<gene>
    <name evidence="5" type="ORF">JXQ802_LOCUS7881</name>
</gene>
<feature type="region of interest" description="Disordered" evidence="2">
    <location>
        <begin position="122"/>
        <end position="142"/>
    </location>
</feature>
<reference evidence="5" key="1">
    <citation type="submission" date="2021-02" db="EMBL/GenBank/DDBJ databases">
        <authorList>
            <person name="Nowell W R."/>
        </authorList>
    </citation>
    <scope>NUCLEOTIDE SEQUENCE</scope>
</reference>
<evidence type="ECO:0000256" key="3">
    <source>
        <dbReference type="SAM" id="Phobius"/>
    </source>
</evidence>
<dbReference type="SMART" id="SM00054">
    <property type="entry name" value="EFh"/>
    <property type="match status" value="2"/>
</dbReference>
<proteinExistence type="predicted"/>
<evidence type="ECO:0000256" key="1">
    <source>
        <dbReference type="ARBA" id="ARBA00022837"/>
    </source>
</evidence>
<dbReference type="SUPFAM" id="SSF47473">
    <property type="entry name" value="EF-hand"/>
    <property type="match status" value="1"/>
</dbReference>
<dbReference type="InterPro" id="IPR011992">
    <property type="entry name" value="EF-hand-dom_pair"/>
</dbReference>
<dbReference type="Proteomes" id="UP000663870">
    <property type="component" value="Unassembled WGS sequence"/>
</dbReference>
<dbReference type="CDD" id="cd00051">
    <property type="entry name" value="EFh"/>
    <property type="match status" value="1"/>
</dbReference>
<dbReference type="InterPro" id="IPR002048">
    <property type="entry name" value="EF_hand_dom"/>
</dbReference>
<dbReference type="PROSITE" id="PS00018">
    <property type="entry name" value="EF_HAND_1"/>
    <property type="match status" value="2"/>
</dbReference>
<dbReference type="EMBL" id="CAJNOL010000134">
    <property type="protein sequence ID" value="CAF0875358.1"/>
    <property type="molecule type" value="Genomic_DNA"/>
</dbReference>
<evidence type="ECO:0000313" key="5">
    <source>
        <dbReference type="EMBL" id="CAF0875358.1"/>
    </source>
</evidence>
<feature type="region of interest" description="Disordered" evidence="2">
    <location>
        <begin position="74"/>
        <end position="105"/>
    </location>
</feature>
<protein>
    <recommendedName>
        <fullName evidence="4">EF-hand domain-containing protein</fullName>
    </recommendedName>
</protein>
<sequence>MTRFYKTGVDRIDKYCVVFTLFFSLLLLKFYIMDLSRFGRDELQRGMLNNMLEQVGIDDVGSFVQEFRNEANRETVAQHHGGGDNEDEEEEGEDDEDTSRRTASSQKANLFSMGSSLLNQFTSGGGGGGGGGGGRSSGNDSLDMVQGAMKAYKMFSGDKGESSGGGGGFLDNISSTYQNAQKMYALYKQFDKNGDGQITSEDIEIYLQEMGLGFVSPYLAKALFQAVDKNHNGSLDFTDLMALVTLLNKLSGQFGGVPQ</sequence>
<dbReference type="InterPro" id="IPR018247">
    <property type="entry name" value="EF_Hand_1_Ca_BS"/>
</dbReference>
<evidence type="ECO:0000256" key="2">
    <source>
        <dbReference type="SAM" id="MobiDB-lite"/>
    </source>
</evidence>
<keyword evidence="3" id="KW-0812">Transmembrane</keyword>
<feature type="compositionally biased region" description="Acidic residues" evidence="2">
    <location>
        <begin position="84"/>
        <end position="97"/>
    </location>
</feature>
<dbReference type="Gene3D" id="1.10.238.10">
    <property type="entry name" value="EF-hand"/>
    <property type="match status" value="1"/>
</dbReference>
<dbReference type="Pfam" id="PF13499">
    <property type="entry name" value="EF-hand_7"/>
    <property type="match status" value="1"/>
</dbReference>
<comment type="caution">
    <text evidence="5">The sequence shown here is derived from an EMBL/GenBank/DDBJ whole genome shotgun (WGS) entry which is preliminary data.</text>
</comment>
<keyword evidence="6" id="KW-1185">Reference proteome</keyword>
<feature type="domain" description="EF-hand" evidence="4">
    <location>
        <begin position="178"/>
        <end position="213"/>
    </location>
</feature>
<accession>A0A813XRR5</accession>
<keyword evidence="3" id="KW-1133">Transmembrane helix</keyword>
<dbReference type="AlphaFoldDB" id="A0A813XRR5"/>
<dbReference type="GO" id="GO:0005509">
    <property type="term" value="F:calcium ion binding"/>
    <property type="evidence" value="ECO:0007669"/>
    <property type="project" value="InterPro"/>
</dbReference>
<dbReference type="PROSITE" id="PS50222">
    <property type="entry name" value="EF_HAND_2"/>
    <property type="match status" value="2"/>
</dbReference>
<feature type="domain" description="EF-hand" evidence="4">
    <location>
        <begin position="220"/>
        <end position="250"/>
    </location>
</feature>
<evidence type="ECO:0000259" key="4">
    <source>
        <dbReference type="PROSITE" id="PS50222"/>
    </source>
</evidence>
<evidence type="ECO:0000313" key="6">
    <source>
        <dbReference type="Proteomes" id="UP000663870"/>
    </source>
</evidence>
<feature type="compositionally biased region" description="Gly residues" evidence="2">
    <location>
        <begin position="123"/>
        <end position="136"/>
    </location>
</feature>
<feature type="transmembrane region" description="Helical" evidence="3">
    <location>
        <begin position="12"/>
        <end position="32"/>
    </location>
</feature>
<keyword evidence="1" id="KW-0106">Calcium</keyword>